<sequence>MPGVGDITGARMLGEFGDDPERYATAKSRR</sequence>
<feature type="region of interest" description="Disordered" evidence="1">
    <location>
        <begin position="1"/>
        <end position="30"/>
    </location>
</feature>
<evidence type="ECO:0000313" key="3">
    <source>
        <dbReference type="EMBL" id="MDF6104104.1"/>
    </source>
</evidence>
<evidence type="ECO:0000259" key="2">
    <source>
        <dbReference type="Pfam" id="PF02371"/>
    </source>
</evidence>
<dbReference type="EMBL" id="JAKJLQ010000096">
    <property type="protein sequence ID" value="MDF6104104.1"/>
    <property type="molecule type" value="Genomic_DNA"/>
</dbReference>
<dbReference type="Proteomes" id="UP001152308">
    <property type="component" value="Unassembled WGS sequence"/>
</dbReference>
<dbReference type="RefSeq" id="WP_277245007.1">
    <property type="nucleotide sequence ID" value="NZ_JAKJLQ010000096.1"/>
</dbReference>
<protein>
    <submittedName>
        <fullName evidence="3">Transposase</fullName>
    </submittedName>
</protein>
<dbReference type="Pfam" id="PF02371">
    <property type="entry name" value="Transposase_20"/>
    <property type="match status" value="1"/>
</dbReference>
<proteinExistence type="predicted"/>
<feature type="non-terminal residue" evidence="3">
    <location>
        <position position="30"/>
    </location>
</feature>
<evidence type="ECO:0000313" key="4">
    <source>
        <dbReference type="Proteomes" id="UP001152308"/>
    </source>
</evidence>
<comment type="caution">
    <text evidence="3">The sequence shown here is derived from an EMBL/GenBank/DDBJ whole genome shotgun (WGS) entry which is preliminary data.</text>
</comment>
<name>A0ABT6C1Y4_9ACTN</name>
<keyword evidence="4" id="KW-1185">Reference proteome</keyword>
<dbReference type="InterPro" id="IPR003346">
    <property type="entry name" value="Transposase_20"/>
</dbReference>
<evidence type="ECO:0000256" key="1">
    <source>
        <dbReference type="SAM" id="MobiDB-lite"/>
    </source>
</evidence>
<gene>
    <name evidence="3" type="ORF">L2299_24135</name>
</gene>
<organism evidence="3 4">
    <name type="scientific">Gordonia hongkongensis</name>
    <dbReference type="NCBI Taxonomy" id="1701090"/>
    <lineage>
        <taxon>Bacteria</taxon>
        <taxon>Bacillati</taxon>
        <taxon>Actinomycetota</taxon>
        <taxon>Actinomycetes</taxon>
        <taxon>Mycobacteriales</taxon>
        <taxon>Gordoniaceae</taxon>
        <taxon>Gordonia</taxon>
    </lineage>
</organism>
<reference evidence="3" key="1">
    <citation type="journal article" date="2022" name="Data Brief">
        <title>Draft genome sequence data of Gordonia hongkongensis strain EUFUS-Z928 isolated from the octocoral Eunicea fusca.</title>
        <authorList>
            <person name="Sanchez-Suarez J."/>
            <person name="Diaz L."/>
            <person name="Melo-Bolivar J."/>
            <person name="Villamil L."/>
        </authorList>
    </citation>
    <scope>NUCLEOTIDE SEQUENCE</scope>
    <source>
        <strain evidence="3">EUFUS-Z928</strain>
    </source>
</reference>
<reference evidence="3" key="2">
    <citation type="submission" date="2022-01" db="EMBL/GenBank/DDBJ databases">
        <authorList>
            <person name="Sanchez-Suarez J."/>
            <person name="Villamil L."/>
            <person name="Diaz L.E."/>
        </authorList>
    </citation>
    <scope>NUCLEOTIDE SEQUENCE</scope>
    <source>
        <strain evidence="3">EUFUS-Z928</strain>
    </source>
</reference>
<accession>A0ABT6C1Y4</accession>
<feature type="domain" description="Transposase IS116/IS110/IS902 C-terminal" evidence="2">
    <location>
        <begin position="1"/>
        <end position="27"/>
    </location>
</feature>